<evidence type="ECO:0000313" key="2">
    <source>
        <dbReference type="EMBL" id="MEO3713182.1"/>
    </source>
</evidence>
<keyword evidence="1" id="KW-1133">Transmembrane helix</keyword>
<keyword evidence="3" id="KW-1185">Reference proteome</keyword>
<gene>
    <name evidence="2" type="ORF">ABDJ40_10450</name>
</gene>
<feature type="transmembrane region" description="Helical" evidence="1">
    <location>
        <begin position="67"/>
        <end position="88"/>
    </location>
</feature>
<accession>A0ABV0GDQ1</accession>
<dbReference type="Proteomes" id="UP001462640">
    <property type="component" value="Unassembled WGS sequence"/>
</dbReference>
<evidence type="ECO:0000256" key="1">
    <source>
        <dbReference type="SAM" id="Phobius"/>
    </source>
</evidence>
<reference evidence="2 3" key="1">
    <citation type="submission" date="2024-05" db="EMBL/GenBank/DDBJ databases">
        <title>Roseateles sp. 2.12 16S ribosomal RNA gene Genome sequencing and assembly.</title>
        <authorList>
            <person name="Woo H."/>
        </authorList>
    </citation>
    <scope>NUCLEOTIDE SEQUENCE [LARGE SCALE GENOMIC DNA]</scope>
    <source>
        <strain evidence="2 3">2.12</strain>
    </source>
</reference>
<protein>
    <recommendedName>
        <fullName evidence="4">DUF805 domain-containing protein</fullName>
    </recommendedName>
</protein>
<dbReference type="RefSeq" id="WP_347609394.1">
    <property type="nucleotide sequence ID" value="NZ_JBDPZC010000004.1"/>
</dbReference>
<proteinExistence type="predicted"/>
<evidence type="ECO:0000313" key="3">
    <source>
        <dbReference type="Proteomes" id="UP001462640"/>
    </source>
</evidence>
<keyword evidence="1" id="KW-0812">Transmembrane</keyword>
<sequence length="108" mass="11048">MNAQVKNALESALLAALVFAVCLWLVLSAEDSGSAVRAIFGGMGMGVGYIAHIAYVGVGLHRAGRSVWPWTVAMVLIPGVSVVAMVLLSSAAGESPESADAGQPPRAR</sequence>
<name>A0ABV0GDQ1_9BURK</name>
<comment type="caution">
    <text evidence="2">The sequence shown here is derived from an EMBL/GenBank/DDBJ whole genome shotgun (WGS) entry which is preliminary data.</text>
</comment>
<keyword evidence="1" id="KW-0472">Membrane</keyword>
<dbReference type="EMBL" id="JBDPZC010000004">
    <property type="protein sequence ID" value="MEO3713182.1"/>
    <property type="molecule type" value="Genomic_DNA"/>
</dbReference>
<organism evidence="2 3">
    <name type="scientific">Roseateles flavus</name>
    <dbReference type="NCBI Taxonomy" id="3149041"/>
    <lineage>
        <taxon>Bacteria</taxon>
        <taxon>Pseudomonadati</taxon>
        <taxon>Pseudomonadota</taxon>
        <taxon>Betaproteobacteria</taxon>
        <taxon>Burkholderiales</taxon>
        <taxon>Sphaerotilaceae</taxon>
        <taxon>Roseateles</taxon>
    </lineage>
</organism>
<evidence type="ECO:0008006" key="4">
    <source>
        <dbReference type="Google" id="ProtNLM"/>
    </source>
</evidence>
<feature type="transmembrane region" description="Helical" evidence="1">
    <location>
        <begin position="38"/>
        <end position="60"/>
    </location>
</feature>